<reference evidence="1" key="1">
    <citation type="submission" date="2021-05" db="EMBL/GenBank/DDBJ databases">
        <authorList>
            <person name="Alioto T."/>
            <person name="Alioto T."/>
            <person name="Gomez Garrido J."/>
        </authorList>
    </citation>
    <scope>NUCLEOTIDE SEQUENCE</scope>
</reference>
<name>A0A8D8BK85_CULPI</name>
<accession>A0A8D8BK85</accession>
<protein>
    <submittedName>
        <fullName evidence="1">(northern house mosquito) hypothetical protein</fullName>
    </submittedName>
</protein>
<evidence type="ECO:0000313" key="1">
    <source>
        <dbReference type="EMBL" id="CAG6473151.1"/>
    </source>
</evidence>
<dbReference type="EMBL" id="HBUE01072169">
    <property type="protein sequence ID" value="CAG6473151.1"/>
    <property type="molecule type" value="Transcribed_RNA"/>
</dbReference>
<proteinExistence type="predicted"/>
<sequence>MGAAFNSCVSRHERRRRFSVPFCHRWRRRSERATLNTQMWPQKVHVRLDLGWVVRLPKFDELGIFHAEPPPVGLGVSAGHTQDFGNFFPRLKLIGAHRFVDVKRRILLH</sequence>
<dbReference type="AlphaFoldDB" id="A0A8D8BK85"/>
<organism evidence="1">
    <name type="scientific">Culex pipiens</name>
    <name type="common">House mosquito</name>
    <dbReference type="NCBI Taxonomy" id="7175"/>
    <lineage>
        <taxon>Eukaryota</taxon>
        <taxon>Metazoa</taxon>
        <taxon>Ecdysozoa</taxon>
        <taxon>Arthropoda</taxon>
        <taxon>Hexapoda</taxon>
        <taxon>Insecta</taxon>
        <taxon>Pterygota</taxon>
        <taxon>Neoptera</taxon>
        <taxon>Endopterygota</taxon>
        <taxon>Diptera</taxon>
        <taxon>Nematocera</taxon>
        <taxon>Culicoidea</taxon>
        <taxon>Culicidae</taxon>
        <taxon>Culicinae</taxon>
        <taxon>Culicini</taxon>
        <taxon>Culex</taxon>
        <taxon>Culex</taxon>
    </lineage>
</organism>